<keyword evidence="2" id="KW-1185">Reference proteome</keyword>
<proteinExistence type="predicted"/>
<sequence length="45" mass="4565">MITLSKALEILLIALLTISGAALALATMNMADAASALASTVFLIM</sequence>
<evidence type="ECO:0000313" key="1">
    <source>
        <dbReference type="EMBL" id="GBL45349.1"/>
    </source>
</evidence>
<protein>
    <submittedName>
        <fullName evidence="1">Uncharacterized protein</fullName>
    </submittedName>
</protein>
<evidence type="ECO:0000313" key="2">
    <source>
        <dbReference type="Proteomes" id="UP000286806"/>
    </source>
</evidence>
<accession>A0A401JCM1</accession>
<gene>
    <name evidence="1" type="ORF">SFMTTN_1156</name>
</gene>
<organism evidence="1 2">
    <name type="scientific">Sulfuriferula multivorans</name>
    <dbReference type="NCBI Taxonomy" id="1559896"/>
    <lineage>
        <taxon>Bacteria</taxon>
        <taxon>Pseudomonadati</taxon>
        <taxon>Pseudomonadota</taxon>
        <taxon>Betaproteobacteria</taxon>
        <taxon>Nitrosomonadales</taxon>
        <taxon>Sulfuricellaceae</taxon>
        <taxon>Sulfuriferula</taxon>
    </lineage>
</organism>
<dbReference type="EMBL" id="BGOW01000010">
    <property type="protein sequence ID" value="GBL45349.1"/>
    <property type="molecule type" value="Genomic_DNA"/>
</dbReference>
<reference evidence="1 2" key="1">
    <citation type="journal article" date="2019" name="Front. Microbiol.">
        <title>Genomes of Neutrophilic Sulfur-Oxidizing Chemolithoautotrophs Representing 9 Proteobacterial Species From 8 Genera.</title>
        <authorList>
            <person name="Watanabe T."/>
            <person name="Kojima H."/>
            <person name="Umezawa K."/>
            <person name="Hori C."/>
            <person name="Takasuka T.E."/>
            <person name="Kato Y."/>
            <person name="Fukui M."/>
        </authorList>
    </citation>
    <scope>NUCLEOTIDE SEQUENCE [LARGE SCALE GENOMIC DNA]</scope>
    <source>
        <strain evidence="1 2">TTN</strain>
    </source>
</reference>
<dbReference type="AlphaFoldDB" id="A0A401JCM1"/>
<name>A0A401JCM1_9PROT</name>
<comment type="caution">
    <text evidence="1">The sequence shown here is derived from an EMBL/GenBank/DDBJ whole genome shotgun (WGS) entry which is preliminary data.</text>
</comment>
<dbReference type="Proteomes" id="UP000286806">
    <property type="component" value="Unassembled WGS sequence"/>
</dbReference>